<evidence type="ECO:0000313" key="2">
    <source>
        <dbReference type="Proteomes" id="UP001189429"/>
    </source>
</evidence>
<keyword evidence="2" id="KW-1185">Reference proteome</keyword>
<reference evidence="1" key="1">
    <citation type="submission" date="2023-10" db="EMBL/GenBank/DDBJ databases">
        <authorList>
            <person name="Chen Y."/>
            <person name="Shah S."/>
            <person name="Dougan E. K."/>
            <person name="Thang M."/>
            <person name="Chan C."/>
        </authorList>
    </citation>
    <scope>NUCLEOTIDE SEQUENCE [LARGE SCALE GENOMIC DNA]</scope>
</reference>
<accession>A0ABN9XWZ6</accession>
<sequence length="183" mass="19565">EEAGRPWRGREGSLELRPGSLRQPALLLWDTDVPPAPRGVAVLPMFLAGATADVLKKEPCCVLSAGDSVWIRVPFGWNPIVLGVGSNVLDSPKGKGRGGRPRAEVANAKEFVSVLCHIAFDSKDKDRSKKACNTVAGDLTKNSTFIPNVYKQLAGFKTWKAALEAVAEPPAPEEQAAPEEPVA</sequence>
<organism evidence="1 2">
    <name type="scientific">Prorocentrum cordatum</name>
    <dbReference type="NCBI Taxonomy" id="2364126"/>
    <lineage>
        <taxon>Eukaryota</taxon>
        <taxon>Sar</taxon>
        <taxon>Alveolata</taxon>
        <taxon>Dinophyceae</taxon>
        <taxon>Prorocentrales</taxon>
        <taxon>Prorocentraceae</taxon>
        <taxon>Prorocentrum</taxon>
    </lineage>
</organism>
<feature type="non-terminal residue" evidence="1">
    <location>
        <position position="1"/>
    </location>
</feature>
<gene>
    <name evidence="1" type="ORF">PCOR1329_LOCUS80605</name>
</gene>
<evidence type="ECO:0000313" key="1">
    <source>
        <dbReference type="EMBL" id="CAK0904652.1"/>
    </source>
</evidence>
<protein>
    <submittedName>
        <fullName evidence="1">Uncharacterized protein</fullName>
    </submittedName>
</protein>
<proteinExistence type="predicted"/>
<dbReference type="Proteomes" id="UP001189429">
    <property type="component" value="Unassembled WGS sequence"/>
</dbReference>
<comment type="caution">
    <text evidence="1">The sequence shown here is derived from an EMBL/GenBank/DDBJ whole genome shotgun (WGS) entry which is preliminary data.</text>
</comment>
<name>A0ABN9XWZ6_9DINO</name>
<dbReference type="EMBL" id="CAUYUJ010021436">
    <property type="protein sequence ID" value="CAK0904652.1"/>
    <property type="molecule type" value="Genomic_DNA"/>
</dbReference>